<dbReference type="CDD" id="cd05233">
    <property type="entry name" value="SDR_c"/>
    <property type="match status" value="1"/>
</dbReference>
<dbReference type="SUPFAM" id="SSF51735">
    <property type="entry name" value="NAD(P)-binding Rossmann-fold domains"/>
    <property type="match status" value="1"/>
</dbReference>
<organism evidence="3 4">
    <name type="scientific">Amycolatopsis cynarae</name>
    <dbReference type="NCBI Taxonomy" id="2995223"/>
    <lineage>
        <taxon>Bacteria</taxon>
        <taxon>Bacillati</taxon>
        <taxon>Actinomycetota</taxon>
        <taxon>Actinomycetes</taxon>
        <taxon>Pseudonocardiales</taxon>
        <taxon>Pseudonocardiaceae</taxon>
        <taxon>Amycolatopsis</taxon>
    </lineage>
</organism>
<dbReference type="InterPro" id="IPR020904">
    <property type="entry name" value="Sc_DH/Rdtase_CS"/>
</dbReference>
<dbReference type="Proteomes" id="UP001163203">
    <property type="component" value="Chromosome"/>
</dbReference>
<dbReference type="PANTHER" id="PTHR43669:SF3">
    <property type="entry name" value="ALCOHOL DEHYDROGENASE, PUTATIVE (AFU_ORTHOLOGUE AFUA_3G03445)-RELATED"/>
    <property type="match status" value="1"/>
</dbReference>
<reference evidence="3" key="1">
    <citation type="submission" date="2022-11" db="EMBL/GenBank/DDBJ databases">
        <authorList>
            <person name="Mo P."/>
        </authorList>
    </citation>
    <scope>NUCLEOTIDE SEQUENCE</scope>
    <source>
        <strain evidence="3">HUAS 11-8</strain>
    </source>
</reference>
<evidence type="ECO:0000313" key="4">
    <source>
        <dbReference type="Proteomes" id="UP001163203"/>
    </source>
</evidence>
<dbReference type="PROSITE" id="PS00061">
    <property type="entry name" value="ADH_SHORT"/>
    <property type="match status" value="1"/>
</dbReference>
<dbReference type="Pfam" id="PF13561">
    <property type="entry name" value="adh_short_C2"/>
    <property type="match status" value="1"/>
</dbReference>
<dbReference type="Gene3D" id="3.40.50.720">
    <property type="entry name" value="NAD(P)-binding Rossmann-like Domain"/>
    <property type="match status" value="1"/>
</dbReference>
<keyword evidence="2" id="KW-0560">Oxidoreductase</keyword>
<dbReference type="InterPro" id="IPR002347">
    <property type="entry name" value="SDR_fam"/>
</dbReference>
<accession>A0ABY7B2C6</accession>
<sequence>MEKTNTLHGRAVLITGGGTGIGRATAQKFAAEGAEVLIIGRTAERLAETAREHPRIRTFVADVAEPDASADIVAAALEAFGRIDALVNNAAITRPAPLGAIDRKVAEEQLATNLLGPVFLAQHALPHMEAGATIVNVTSNPPNYGWPNNSIYGSTKVALDFLTHTWAVELAQRGIRVLSVAPGITATPVLSHAGFSDEQIAAAGKELRARIPLGRIAQPKEIAWWIVNAMRPEAGYLTGTIIRVDGGLSAAG</sequence>
<evidence type="ECO:0000256" key="1">
    <source>
        <dbReference type="ARBA" id="ARBA00006484"/>
    </source>
</evidence>
<dbReference type="InterPro" id="IPR036291">
    <property type="entry name" value="NAD(P)-bd_dom_sf"/>
</dbReference>
<proteinExistence type="inferred from homology"/>
<evidence type="ECO:0000256" key="2">
    <source>
        <dbReference type="ARBA" id="ARBA00023002"/>
    </source>
</evidence>
<name>A0ABY7B2C6_9PSEU</name>
<dbReference type="PRINTS" id="PR00081">
    <property type="entry name" value="GDHRDH"/>
</dbReference>
<dbReference type="PANTHER" id="PTHR43669">
    <property type="entry name" value="5-KETO-D-GLUCONATE 5-REDUCTASE"/>
    <property type="match status" value="1"/>
</dbReference>
<keyword evidence="4" id="KW-1185">Reference proteome</keyword>
<protein>
    <submittedName>
        <fullName evidence="3">SDR family NAD(P)-dependent oxidoreductase</fullName>
    </submittedName>
</protein>
<dbReference type="PRINTS" id="PR00080">
    <property type="entry name" value="SDRFAMILY"/>
</dbReference>
<dbReference type="RefSeq" id="WP_268755982.1">
    <property type="nucleotide sequence ID" value="NZ_CP113836.1"/>
</dbReference>
<comment type="similarity">
    <text evidence="1">Belongs to the short-chain dehydrogenases/reductases (SDR) family.</text>
</comment>
<gene>
    <name evidence="3" type="ORF">ORV05_34120</name>
</gene>
<evidence type="ECO:0000313" key="3">
    <source>
        <dbReference type="EMBL" id="WAL65838.1"/>
    </source>
</evidence>
<dbReference type="EMBL" id="CP113836">
    <property type="protein sequence ID" value="WAL65838.1"/>
    <property type="molecule type" value="Genomic_DNA"/>
</dbReference>